<protein>
    <submittedName>
        <fullName evidence="1">Uncharacterized protein</fullName>
    </submittedName>
</protein>
<dbReference type="AlphaFoldDB" id="A0A0E9QP47"/>
<proteinExistence type="predicted"/>
<organism evidence="1">
    <name type="scientific">Anguilla anguilla</name>
    <name type="common">European freshwater eel</name>
    <name type="synonym">Muraena anguilla</name>
    <dbReference type="NCBI Taxonomy" id="7936"/>
    <lineage>
        <taxon>Eukaryota</taxon>
        <taxon>Metazoa</taxon>
        <taxon>Chordata</taxon>
        <taxon>Craniata</taxon>
        <taxon>Vertebrata</taxon>
        <taxon>Euteleostomi</taxon>
        <taxon>Actinopterygii</taxon>
        <taxon>Neopterygii</taxon>
        <taxon>Teleostei</taxon>
        <taxon>Anguilliformes</taxon>
        <taxon>Anguillidae</taxon>
        <taxon>Anguilla</taxon>
    </lineage>
</organism>
<name>A0A0E9QP47_ANGAN</name>
<evidence type="ECO:0000313" key="1">
    <source>
        <dbReference type="EMBL" id="JAH18721.1"/>
    </source>
</evidence>
<dbReference type="EMBL" id="GBXM01089856">
    <property type="protein sequence ID" value="JAH18721.1"/>
    <property type="molecule type" value="Transcribed_RNA"/>
</dbReference>
<sequence length="23" mass="2794">MWTNLDLRLIKRIFPCKLSLVFS</sequence>
<reference evidence="1" key="1">
    <citation type="submission" date="2014-11" db="EMBL/GenBank/DDBJ databases">
        <authorList>
            <person name="Amaro Gonzalez C."/>
        </authorList>
    </citation>
    <scope>NUCLEOTIDE SEQUENCE</scope>
</reference>
<accession>A0A0E9QP47</accession>
<reference evidence="1" key="2">
    <citation type="journal article" date="2015" name="Fish Shellfish Immunol.">
        <title>Early steps in the European eel (Anguilla anguilla)-Vibrio vulnificus interaction in the gills: Role of the RtxA13 toxin.</title>
        <authorList>
            <person name="Callol A."/>
            <person name="Pajuelo D."/>
            <person name="Ebbesson L."/>
            <person name="Teles M."/>
            <person name="MacKenzie S."/>
            <person name="Amaro C."/>
        </authorList>
    </citation>
    <scope>NUCLEOTIDE SEQUENCE</scope>
</reference>